<feature type="compositionally biased region" description="Polar residues" evidence="1">
    <location>
        <begin position="8"/>
        <end position="22"/>
    </location>
</feature>
<evidence type="ECO:0000256" key="1">
    <source>
        <dbReference type="SAM" id="MobiDB-lite"/>
    </source>
</evidence>
<dbReference type="AlphaFoldDB" id="G0NDV1"/>
<evidence type="ECO:0008006" key="4">
    <source>
        <dbReference type="Google" id="ProtNLM"/>
    </source>
</evidence>
<dbReference type="FunCoup" id="G0NDV1">
    <property type="interactions" value="96"/>
</dbReference>
<dbReference type="eggNOG" id="ENOG502SXA4">
    <property type="taxonomic scope" value="Eukaryota"/>
</dbReference>
<gene>
    <name evidence="2" type="ORF">CAEBREN_19419</name>
</gene>
<feature type="region of interest" description="Disordered" evidence="1">
    <location>
        <begin position="1"/>
        <end position="22"/>
    </location>
</feature>
<dbReference type="OMA" id="YGMTHTY"/>
<keyword evidence="3" id="KW-1185">Reference proteome</keyword>
<feature type="region of interest" description="Disordered" evidence="1">
    <location>
        <begin position="222"/>
        <end position="242"/>
    </location>
</feature>
<organism evidence="3">
    <name type="scientific">Caenorhabditis brenneri</name>
    <name type="common">Nematode worm</name>
    <dbReference type="NCBI Taxonomy" id="135651"/>
    <lineage>
        <taxon>Eukaryota</taxon>
        <taxon>Metazoa</taxon>
        <taxon>Ecdysozoa</taxon>
        <taxon>Nematoda</taxon>
        <taxon>Chromadorea</taxon>
        <taxon>Rhabditida</taxon>
        <taxon>Rhabditina</taxon>
        <taxon>Rhabditomorpha</taxon>
        <taxon>Rhabditoidea</taxon>
        <taxon>Rhabditidae</taxon>
        <taxon>Peloderinae</taxon>
        <taxon>Caenorhabditis</taxon>
    </lineage>
</organism>
<dbReference type="InParanoid" id="G0NDV1"/>
<proteinExistence type="predicted"/>
<protein>
    <recommendedName>
        <fullName evidence="4">RING-type domain-containing protein</fullName>
    </recommendedName>
</protein>
<dbReference type="PANTHER" id="PTHR31430">
    <property type="entry name" value="PROTEIN CBG22332-RELATED"/>
    <property type="match status" value="1"/>
</dbReference>
<reference evidence="3" key="1">
    <citation type="submission" date="2011-07" db="EMBL/GenBank/DDBJ databases">
        <authorList>
            <consortium name="Caenorhabditis brenneri Sequencing and Analysis Consortium"/>
            <person name="Wilson R.K."/>
        </authorList>
    </citation>
    <scope>NUCLEOTIDE SEQUENCE [LARGE SCALE GENOMIC DNA]</scope>
    <source>
        <strain evidence="3">PB2801</strain>
    </source>
</reference>
<feature type="compositionally biased region" description="Polar residues" evidence="1">
    <location>
        <begin position="225"/>
        <end position="242"/>
    </location>
</feature>
<dbReference type="Proteomes" id="UP000008068">
    <property type="component" value="Unassembled WGS sequence"/>
</dbReference>
<dbReference type="STRING" id="135651.G0NDV1"/>
<evidence type="ECO:0000313" key="2">
    <source>
        <dbReference type="EMBL" id="EGT58492.1"/>
    </source>
</evidence>
<dbReference type="OrthoDB" id="5831839at2759"/>
<dbReference type="EMBL" id="GL379869">
    <property type="protein sequence ID" value="EGT58492.1"/>
    <property type="molecule type" value="Genomic_DNA"/>
</dbReference>
<dbReference type="PANTHER" id="PTHR31430:SF0">
    <property type="entry name" value="RING-TYPE DOMAIN-CONTAINING PROTEIN-RELATED"/>
    <property type="match status" value="1"/>
</dbReference>
<name>G0NDV1_CAEBE</name>
<accession>G0NDV1</accession>
<sequence length="379" mass="42856">MTDFELKNLTNEPSSDNLSLKNWTLPEQKVEEKVVEKKEEKKVEEKKKEVKVLDGIQSLVPQYVRDMCKNNLISSELRVSYDAPTNQSTYIYSITWEDQEDGPQEQVSTVVTKKVEQEPELKAVSSQKIAAVVPVTAKCDGPCKKEFPSNLLSTIGRCGHYLCSACYGIVKETDGTVGCSSRTCFWKGASREESKKNYEKDVCQKQREKALDMNSRGIDVKPASAASSNQELSSKSTTSMPITSEISHQSSVNLKVISSYKKPAEPKAPIKVRLIIVESSVAYGMTHTYIEKPFKAGSSFVKVMRRLLRRKRRNPDLYLPKGNIYYGLLKDNDKLGMRRIRMTSYDSLTIDDVPKLGERLVLVMDMDNYVTKGVRIYLE</sequence>
<evidence type="ECO:0000313" key="3">
    <source>
        <dbReference type="Proteomes" id="UP000008068"/>
    </source>
</evidence>
<dbReference type="HOGENOM" id="CLU_033191_0_0_1"/>